<evidence type="ECO:0000256" key="2">
    <source>
        <dbReference type="SAM" id="Phobius"/>
    </source>
</evidence>
<dbReference type="InterPro" id="IPR007750">
    <property type="entry name" value="DUF674"/>
</dbReference>
<proteinExistence type="predicted"/>
<accession>A0A087FYD1</accession>
<evidence type="ECO:0000256" key="1">
    <source>
        <dbReference type="SAM" id="MobiDB-lite"/>
    </source>
</evidence>
<keyword evidence="2" id="KW-0812">Transmembrane</keyword>
<feature type="transmembrane region" description="Helical" evidence="2">
    <location>
        <begin position="89"/>
        <end position="107"/>
    </location>
</feature>
<dbReference type="Pfam" id="PF05056">
    <property type="entry name" value="DUF674"/>
    <property type="match status" value="1"/>
</dbReference>
<protein>
    <submittedName>
        <fullName evidence="3">Uncharacterized protein</fullName>
    </submittedName>
</protein>
<keyword evidence="2" id="KW-1133">Transmembrane helix</keyword>
<gene>
    <name evidence="3" type="ORF">AALP_AAs61759U000200</name>
</gene>
<evidence type="ECO:0000313" key="4">
    <source>
        <dbReference type="Proteomes" id="UP000029120"/>
    </source>
</evidence>
<dbReference type="Proteomes" id="UP000029120">
    <property type="component" value="Unassembled WGS sequence"/>
</dbReference>
<evidence type="ECO:0000313" key="3">
    <source>
        <dbReference type="EMBL" id="KFK22633.1"/>
    </source>
</evidence>
<dbReference type="AlphaFoldDB" id="A0A087FYD1"/>
<organism evidence="3 4">
    <name type="scientific">Arabis alpina</name>
    <name type="common">Alpine rock-cress</name>
    <dbReference type="NCBI Taxonomy" id="50452"/>
    <lineage>
        <taxon>Eukaryota</taxon>
        <taxon>Viridiplantae</taxon>
        <taxon>Streptophyta</taxon>
        <taxon>Embryophyta</taxon>
        <taxon>Tracheophyta</taxon>
        <taxon>Spermatophyta</taxon>
        <taxon>Magnoliopsida</taxon>
        <taxon>eudicotyledons</taxon>
        <taxon>Gunneridae</taxon>
        <taxon>Pentapetalae</taxon>
        <taxon>rosids</taxon>
        <taxon>malvids</taxon>
        <taxon>Brassicales</taxon>
        <taxon>Brassicaceae</taxon>
        <taxon>Arabideae</taxon>
        <taxon>Arabis</taxon>
    </lineage>
</organism>
<feature type="region of interest" description="Disordered" evidence="1">
    <location>
        <begin position="1"/>
        <end position="56"/>
    </location>
</feature>
<keyword evidence="4" id="KW-1185">Reference proteome</keyword>
<name>A0A087FYD1_ARAAL</name>
<dbReference type="Gramene" id="KFK22633">
    <property type="protein sequence ID" value="KFK22633"/>
    <property type="gene ID" value="AALP_AAs61759U000200"/>
</dbReference>
<keyword evidence="2" id="KW-0472">Membrane</keyword>
<feature type="compositionally biased region" description="Polar residues" evidence="1">
    <location>
        <begin position="1"/>
        <end position="18"/>
    </location>
</feature>
<reference evidence="4" key="1">
    <citation type="journal article" date="2015" name="Nat. Plants">
        <title>Genome expansion of Arabis alpina linked with retrotransposition and reduced symmetric DNA methylation.</title>
        <authorList>
            <person name="Willing E.M."/>
            <person name="Rawat V."/>
            <person name="Mandakova T."/>
            <person name="Maumus F."/>
            <person name="James G.V."/>
            <person name="Nordstroem K.J."/>
            <person name="Becker C."/>
            <person name="Warthmann N."/>
            <person name="Chica C."/>
            <person name="Szarzynska B."/>
            <person name="Zytnicki M."/>
            <person name="Albani M.C."/>
            <person name="Kiefer C."/>
            <person name="Bergonzi S."/>
            <person name="Castaings L."/>
            <person name="Mateos J.L."/>
            <person name="Berns M.C."/>
            <person name="Bujdoso N."/>
            <person name="Piofczyk T."/>
            <person name="de Lorenzo L."/>
            <person name="Barrero-Sicilia C."/>
            <person name="Mateos I."/>
            <person name="Piednoel M."/>
            <person name="Hagmann J."/>
            <person name="Chen-Min-Tao R."/>
            <person name="Iglesias-Fernandez R."/>
            <person name="Schuster S.C."/>
            <person name="Alonso-Blanco C."/>
            <person name="Roudier F."/>
            <person name="Carbonero P."/>
            <person name="Paz-Ares J."/>
            <person name="Davis S.J."/>
            <person name="Pecinka A."/>
            <person name="Quesneville H."/>
            <person name="Colot V."/>
            <person name="Lysak M.A."/>
            <person name="Weigel D."/>
            <person name="Coupland G."/>
            <person name="Schneeberger K."/>
        </authorList>
    </citation>
    <scope>NUCLEOTIDE SEQUENCE [LARGE SCALE GENOMIC DNA]</scope>
    <source>
        <strain evidence="4">cv. Pajares</strain>
    </source>
</reference>
<sequence>MLETTLDLTSRSRLCSTGSRDHKPHPSPAELQLKSSPEKLRGSSEKLCGSPGKFSDHRQPQFSLSIHRDGISVKMGLGVDVMSLARPHFLMLIWSMILIIAGPALLVKKFRFEKSLMLMSLFDFFFEESKVLWILKSCNPFPVGEKNVMIPFKAFGTMAMARELKQHAEEISGVVFTSDEILVSQKTSFIITENMEVEFASIVFTMKTLRGLGYKNLHNVEEMFVDVGHKEDQVKEALGCRDFGC</sequence>
<dbReference type="EMBL" id="KL987160">
    <property type="protein sequence ID" value="KFK22633.1"/>
    <property type="molecule type" value="Genomic_DNA"/>
</dbReference>